<dbReference type="EMBL" id="AF034718">
    <property type="protein sequence ID" value="AAC04729.1"/>
    <property type="molecule type" value="Genomic_DNA"/>
</dbReference>
<sequence length="134" mass="15852">MLYMNQARDCKWPDIHSNDHLTNEYLTKKLINAENEVKLSILLHKAAEVSKELNKATEVSQWAYKGTEAAQRKQRKREIQKKYVKHKKALGFNNLNCWINGNHETCRRMRLILSRLSESEITELVENYTHKVKK</sequence>
<organism evidence="1">
    <name type="scientific">Gracilaria robusta</name>
    <dbReference type="NCBI Taxonomy" id="38400"/>
    <lineage>
        <taxon>Eukaryota</taxon>
        <taxon>Rhodophyta</taxon>
        <taxon>Florideophyceae</taxon>
        <taxon>Rhodymeniophycidae</taxon>
        <taxon>Gracilariales</taxon>
        <taxon>Gracilariaceae</taxon>
        <taxon>Gracilaria</taxon>
    </lineage>
</organism>
<dbReference type="AlphaFoldDB" id="O46328"/>
<proteinExistence type="predicted"/>
<name>O46328_9FLOR</name>
<geneLocation type="plasmid" evidence="1">
    <name>Gro4970</name>
</geneLocation>
<protein>
    <submittedName>
        <fullName evidence="1">Uncharacterized protein</fullName>
    </submittedName>
</protein>
<reference evidence="1" key="1">
    <citation type="submission" date="1997-11" db="EMBL/GenBank/DDBJ databases">
        <title>Plasmids of the red algae Gracilaria and Gracilariopsis (Gracilariales): Molecular characterization and cellular localization.</title>
        <authorList>
            <person name="Goff L.J."/>
            <person name="Moon D.A."/>
        </authorList>
    </citation>
    <scope>NUCLEOTIDE SEQUENCE</scope>
    <source>
        <plasmid evidence="1">Gro4970</plasmid>
    </source>
</reference>
<accession>O46328</accession>
<evidence type="ECO:0000313" key="1">
    <source>
        <dbReference type="EMBL" id="AAC04729.1"/>
    </source>
</evidence>
<keyword evidence="1" id="KW-0614">Plasmid</keyword>